<proteinExistence type="predicted"/>
<dbReference type="Proteomes" id="UP001186974">
    <property type="component" value="Unassembled WGS sequence"/>
</dbReference>
<reference evidence="1" key="1">
    <citation type="submission" date="2024-09" db="EMBL/GenBank/DDBJ databases">
        <title>Black Yeasts Isolated from many extreme environments.</title>
        <authorList>
            <person name="Coleine C."/>
            <person name="Stajich J.E."/>
            <person name="Selbmann L."/>
        </authorList>
    </citation>
    <scope>NUCLEOTIDE SEQUENCE</scope>
    <source>
        <strain evidence="1">CCFEE 5737</strain>
    </source>
</reference>
<comment type="caution">
    <text evidence="1">The sequence shown here is derived from an EMBL/GenBank/DDBJ whole genome shotgun (WGS) entry which is preliminary data.</text>
</comment>
<dbReference type="EMBL" id="JAWDJW010008068">
    <property type="protein sequence ID" value="KAK3061098.1"/>
    <property type="molecule type" value="Genomic_DNA"/>
</dbReference>
<evidence type="ECO:0000313" key="1">
    <source>
        <dbReference type="EMBL" id="KAK3061098.1"/>
    </source>
</evidence>
<name>A0ACC3D302_9PEZI</name>
<evidence type="ECO:0000313" key="2">
    <source>
        <dbReference type="Proteomes" id="UP001186974"/>
    </source>
</evidence>
<keyword evidence="2" id="KW-1185">Reference proteome</keyword>
<gene>
    <name evidence="1" type="ORF">LTS18_007019</name>
</gene>
<feature type="non-terminal residue" evidence="1">
    <location>
        <position position="269"/>
    </location>
</feature>
<sequence>MVQWPFGAVWVYENSYWVNLSSDKVADKDVYKKPQLDLVGWFTLGPTTGPKLDHLPVHAQLTNDLGFESACLLMFHPEAPSSSGKLPLTLFEGVPTTTDAGSMDVDGADSPFKFRELAYSVETGEAEMISVDFVARGGGNAAAITQSKPPQKDLKDDKTKGKGKAQGGDAQVNGVESASYLTTEDEEIVTSLTAKANAIKMLHQRVALLHTYLSSLPPTYLSDASLPMTASTSSPLNHQILRSASALLARLPLLIPADTPAFERESLEE</sequence>
<accession>A0ACC3D302</accession>
<protein>
    <submittedName>
        <fullName evidence="1">Uncharacterized protein</fullName>
    </submittedName>
</protein>
<organism evidence="1 2">
    <name type="scientific">Coniosporium uncinatum</name>
    <dbReference type="NCBI Taxonomy" id="93489"/>
    <lineage>
        <taxon>Eukaryota</taxon>
        <taxon>Fungi</taxon>
        <taxon>Dikarya</taxon>
        <taxon>Ascomycota</taxon>
        <taxon>Pezizomycotina</taxon>
        <taxon>Dothideomycetes</taxon>
        <taxon>Dothideomycetes incertae sedis</taxon>
        <taxon>Coniosporium</taxon>
    </lineage>
</organism>